<dbReference type="GO" id="GO:0071111">
    <property type="term" value="F:cyclic-guanylate-specific phosphodiesterase activity"/>
    <property type="evidence" value="ECO:0007669"/>
    <property type="project" value="InterPro"/>
</dbReference>
<keyword evidence="6" id="KW-0449">Lipoprotein</keyword>
<dbReference type="Gene3D" id="3.30.70.270">
    <property type="match status" value="1"/>
</dbReference>
<dbReference type="InterPro" id="IPR043128">
    <property type="entry name" value="Rev_trsase/Diguanyl_cyclase"/>
</dbReference>
<accession>A0A379SPD3</accession>
<name>A0A379SPD3_SALER</name>
<dbReference type="PROSITE" id="PS50887">
    <property type="entry name" value="GGDEF"/>
    <property type="match status" value="1"/>
</dbReference>
<dbReference type="PANTHER" id="PTHR33121:SF32">
    <property type="entry name" value="RNASE E SPECIFICITY FACTOR CSRD"/>
    <property type="match status" value="1"/>
</dbReference>
<dbReference type="InterPro" id="IPR050706">
    <property type="entry name" value="Cyclic-di-GMP_PDE-like"/>
</dbReference>
<gene>
    <name evidence="6" type="primary">yhdA_2</name>
    <name evidence="6" type="ORF">NCTC7304_00606</name>
</gene>
<dbReference type="Gene3D" id="3.20.20.450">
    <property type="entry name" value="EAL domain"/>
    <property type="match status" value="1"/>
</dbReference>
<proteinExistence type="inferred from homology"/>
<dbReference type="PANTHER" id="PTHR33121">
    <property type="entry name" value="CYCLIC DI-GMP PHOSPHODIESTERASE PDEF"/>
    <property type="match status" value="1"/>
</dbReference>
<reference evidence="6 7" key="1">
    <citation type="submission" date="2018-06" db="EMBL/GenBank/DDBJ databases">
        <authorList>
            <consortium name="Pathogen Informatics"/>
            <person name="Doyle S."/>
        </authorList>
    </citation>
    <scope>NUCLEOTIDE SEQUENCE [LARGE SCALE GENOMIC DNA]</scope>
    <source>
        <strain evidence="6 7">NCTC7304</strain>
    </source>
</reference>
<dbReference type="InterPro" id="IPR029787">
    <property type="entry name" value="Nucleotide_cyclase"/>
</dbReference>
<dbReference type="Pfam" id="PF00990">
    <property type="entry name" value="GGDEF"/>
    <property type="match status" value="1"/>
</dbReference>
<comment type="similarity">
    <text evidence="1">Belongs to the YdiV family.</text>
</comment>
<sequence>MRYPGSLLARYHRSDFAVLLPHRTLKEAESIAGQLLKAVDALPANKMLDRDDMVHIGICAWRSGQSTGQVMEHAEAAARNAALQGGNSWAIYDDTLPEKGRGNVRWRTLIEQMLNRGGPRLYQKPAVTREGRVHHRELMCRIYDGKEEVSSAEYMPMVLQFGLSEEYDRLQISRLITLLGYWPDENLAMQLTVESLIRPRFQRWLRDTLMQCEKLQRNRIIIELAEADVCQHISRLQPILRLVNALGVRVAVTQAGLTLVSTSWIKALNVELLKLHPSLVRNIEKRTENQLLVQSLVEACAGTPTQVYATGVRSRGEWQTLIKRGVAGGQGDFFASSQPLDTNVKKYSQRYSV</sequence>
<evidence type="ECO:0000259" key="5">
    <source>
        <dbReference type="PROSITE" id="PS50887"/>
    </source>
</evidence>
<dbReference type="InterPro" id="IPR035919">
    <property type="entry name" value="EAL_sf"/>
</dbReference>
<feature type="domain" description="EAL" evidence="4">
    <location>
        <begin position="103"/>
        <end position="351"/>
    </location>
</feature>
<organism evidence="6 7">
    <name type="scientific">Salmonella enterica subsp. arizonae</name>
    <dbReference type="NCBI Taxonomy" id="59203"/>
    <lineage>
        <taxon>Bacteria</taxon>
        <taxon>Pseudomonadati</taxon>
        <taxon>Pseudomonadota</taxon>
        <taxon>Gammaproteobacteria</taxon>
        <taxon>Enterobacterales</taxon>
        <taxon>Enterobacteriaceae</taxon>
        <taxon>Salmonella</taxon>
    </lineage>
</organism>
<evidence type="ECO:0000256" key="2">
    <source>
        <dbReference type="ARBA" id="ARBA00011576"/>
    </source>
</evidence>
<evidence type="ECO:0000259" key="4">
    <source>
        <dbReference type="PROSITE" id="PS50883"/>
    </source>
</evidence>
<dbReference type="AlphaFoldDB" id="A0A379SPD3"/>
<dbReference type="CDD" id="cd01948">
    <property type="entry name" value="EAL"/>
    <property type="match status" value="1"/>
</dbReference>
<dbReference type="PROSITE" id="PS50883">
    <property type="entry name" value="EAL"/>
    <property type="match status" value="1"/>
</dbReference>
<evidence type="ECO:0000313" key="7">
    <source>
        <dbReference type="Proteomes" id="UP000254762"/>
    </source>
</evidence>
<feature type="domain" description="GGDEF" evidence="5">
    <location>
        <begin position="1"/>
        <end position="94"/>
    </location>
</feature>
<dbReference type="Pfam" id="PF00563">
    <property type="entry name" value="EAL"/>
    <property type="match status" value="1"/>
</dbReference>
<evidence type="ECO:0000313" key="6">
    <source>
        <dbReference type="EMBL" id="SUG31237.1"/>
    </source>
</evidence>
<protein>
    <recommendedName>
        <fullName evidence="3">Anti-FlhC(2)FlhD(4) factor YdiV</fullName>
    </recommendedName>
</protein>
<dbReference type="SUPFAM" id="SSF55073">
    <property type="entry name" value="Nucleotide cyclase"/>
    <property type="match status" value="1"/>
</dbReference>
<dbReference type="SMART" id="SM00052">
    <property type="entry name" value="EAL"/>
    <property type="match status" value="1"/>
</dbReference>
<dbReference type="Proteomes" id="UP000254762">
    <property type="component" value="Unassembled WGS sequence"/>
</dbReference>
<dbReference type="InterPro" id="IPR001633">
    <property type="entry name" value="EAL_dom"/>
</dbReference>
<evidence type="ECO:0000256" key="1">
    <source>
        <dbReference type="ARBA" id="ARBA00010927"/>
    </source>
</evidence>
<dbReference type="EMBL" id="UGXD01000002">
    <property type="protein sequence ID" value="SUG31237.1"/>
    <property type="molecule type" value="Genomic_DNA"/>
</dbReference>
<dbReference type="SUPFAM" id="SSF141868">
    <property type="entry name" value="EAL domain-like"/>
    <property type="match status" value="1"/>
</dbReference>
<evidence type="ECO:0000256" key="3">
    <source>
        <dbReference type="ARBA" id="ARBA00018009"/>
    </source>
</evidence>
<comment type="subunit">
    <text evidence="2">Interacts with FlhD in the FlhC(2)FlhD(4) heterohexamer, inhibiting its ability to activate transcription.</text>
</comment>
<dbReference type="InterPro" id="IPR000160">
    <property type="entry name" value="GGDEF_dom"/>
</dbReference>
<dbReference type="FunFam" id="3.20.20.450:FF:000003">
    <property type="entry name" value="RNase E specificity factor CsrD"/>
    <property type="match status" value="1"/>
</dbReference>